<dbReference type="Gene3D" id="2.60.120.380">
    <property type="match status" value="1"/>
</dbReference>
<name>A0ABS7SPW6_9BURK</name>
<dbReference type="RefSeq" id="WP_223468728.1">
    <property type="nucleotide sequence ID" value="NZ_JAFBIL020000005.1"/>
</dbReference>
<dbReference type="EMBL" id="JAFBIL020000005">
    <property type="protein sequence ID" value="MBZ2208236.1"/>
    <property type="molecule type" value="Genomic_DNA"/>
</dbReference>
<sequence>MFNSIGPGFGSEQSPYVFPSNLRIVDATGREYGHPGSFDPIVSGDYYLEVLGFRAGDYQVVQKTWNDDFPDTPATAGALPAGGRASGVIGYEADIDPFRVQLDAGGFYTFTLTGDLNYYQLKLTGPGNAHCLMRLGIPMGTGWCLRSTPA</sequence>
<proteinExistence type="predicted"/>
<comment type="caution">
    <text evidence="1">The sequence shown here is derived from an EMBL/GenBank/DDBJ whole genome shotgun (WGS) entry which is preliminary data.</text>
</comment>
<keyword evidence="2" id="KW-1185">Reference proteome</keyword>
<gene>
    <name evidence="1" type="ORF">I4X03_013295</name>
</gene>
<reference evidence="1 2" key="1">
    <citation type="submission" date="2021-01" db="EMBL/GenBank/DDBJ databases">
        <authorList>
            <person name="Ruan W."/>
            <person name="Khan S.A."/>
            <person name="Jeon C.O."/>
        </authorList>
    </citation>
    <scope>NUCLEOTIDE SEQUENCE [LARGE SCALE GENOMIC DNA]</scope>
    <source>
        <strain evidence="1 2">R798</strain>
    </source>
</reference>
<evidence type="ECO:0000313" key="1">
    <source>
        <dbReference type="EMBL" id="MBZ2208236.1"/>
    </source>
</evidence>
<evidence type="ECO:0000313" key="2">
    <source>
        <dbReference type="Proteomes" id="UP000809349"/>
    </source>
</evidence>
<accession>A0ABS7SPW6</accession>
<dbReference type="Proteomes" id="UP000809349">
    <property type="component" value="Unassembled WGS sequence"/>
</dbReference>
<organism evidence="1 2">
    <name type="scientific">Massilia soli</name>
    <dbReference type="NCBI Taxonomy" id="2792854"/>
    <lineage>
        <taxon>Bacteria</taxon>
        <taxon>Pseudomonadati</taxon>
        <taxon>Pseudomonadota</taxon>
        <taxon>Betaproteobacteria</taxon>
        <taxon>Burkholderiales</taxon>
        <taxon>Oxalobacteraceae</taxon>
        <taxon>Telluria group</taxon>
        <taxon>Massilia</taxon>
    </lineage>
</organism>
<protein>
    <submittedName>
        <fullName evidence="1">Uncharacterized protein</fullName>
    </submittedName>
</protein>
<reference evidence="1 2" key="2">
    <citation type="submission" date="2021-08" db="EMBL/GenBank/DDBJ databases">
        <title>Massilia sp. R798.</title>
        <authorList>
            <person name="Baek J.H."/>
            <person name="Jung H.S."/>
            <person name="Kim K.R."/>
            <person name="Jeon C.O."/>
        </authorList>
    </citation>
    <scope>NUCLEOTIDE SEQUENCE [LARGE SCALE GENOMIC DNA]</scope>
    <source>
        <strain evidence="1 2">R798</strain>
    </source>
</reference>